<feature type="domain" description="MAT1 centre" evidence="1">
    <location>
        <begin position="2"/>
        <end position="90"/>
    </location>
</feature>
<dbReference type="Proteomes" id="UP000054350">
    <property type="component" value="Unassembled WGS sequence"/>
</dbReference>
<accession>A0A0L0T5F8</accession>
<proteinExistence type="predicted"/>
<evidence type="ECO:0000313" key="3">
    <source>
        <dbReference type="Proteomes" id="UP000054350"/>
    </source>
</evidence>
<organism evidence="2 3">
    <name type="scientific">Allomyces macrogynus (strain ATCC 38327)</name>
    <name type="common">Allomyces javanicus var. macrogynus</name>
    <dbReference type="NCBI Taxonomy" id="578462"/>
    <lineage>
        <taxon>Eukaryota</taxon>
        <taxon>Fungi</taxon>
        <taxon>Fungi incertae sedis</taxon>
        <taxon>Blastocladiomycota</taxon>
        <taxon>Blastocladiomycetes</taxon>
        <taxon>Blastocladiales</taxon>
        <taxon>Blastocladiaceae</taxon>
        <taxon>Allomyces</taxon>
    </lineage>
</organism>
<dbReference type="OrthoDB" id="5963at2759"/>
<reference evidence="2 3" key="1">
    <citation type="submission" date="2009-11" db="EMBL/GenBank/DDBJ databases">
        <title>Annotation of Allomyces macrogynus ATCC 38327.</title>
        <authorList>
            <consortium name="The Broad Institute Genome Sequencing Platform"/>
            <person name="Russ C."/>
            <person name="Cuomo C."/>
            <person name="Burger G."/>
            <person name="Gray M.W."/>
            <person name="Holland P.W.H."/>
            <person name="King N."/>
            <person name="Lang F.B.F."/>
            <person name="Roger A.J."/>
            <person name="Ruiz-Trillo I."/>
            <person name="Young S.K."/>
            <person name="Zeng Q."/>
            <person name="Gargeya S."/>
            <person name="Fitzgerald M."/>
            <person name="Haas B."/>
            <person name="Abouelleil A."/>
            <person name="Alvarado L."/>
            <person name="Arachchi H.M."/>
            <person name="Berlin A."/>
            <person name="Chapman S.B."/>
            <person name="Gearin G."/>
            <person name="Goldberg J."/>
            <person name="Griggs A."/>
            <person name="Gujja S."/>
            <person name="Hansen M."/>
            <person name="Heiman D."/>
            <person name="Howarth C."/>
            <person name="Larimer J."/>
            <person name="Lui A."/>
            <person name="MacDonald P.J.P."/>
            <person name="McCowen C."/>
            <person name="Montmayeur A."/>
            <person name="Murphy C."/>
            <person name="Neiman D."/>
            <person name="Pearson M."/>
            <person name="Priest M."/>
            <person name="Roberts A."/>
            <person name="Saif S."/>
            <person name="Shea T."/>
            <person name="Sisk P."/>
            <person name="Stolte C."/>
            <person name="Sykes S."/>
            <person name="Wortman J."/>
            <person name="Nusbaum C."/>
            <person name="Birren B."/>
        </authorList>
    </citation>
    <scope>NUCLEOTIDE SEQUENCE [LARGE SCALE GENOMIC DNA]</scope>
    <source>
        <strain evidence="2 3">ATCC 38327</strain>
    </source>
</reference>
<dbReference type="Pfam" id="PF06391">
    <property type="entry name" value="MAT1"/>
    <property type="match status" value="1"/>
</dbReference>
<dbReference type="EMBL" id="GG745363">
    <property type="protein sequence ID" value="KNE69957.1"/>
    <property type="molecule type" value="Genomic_DNA"/>
</dbReference>
<evidence type="ECO:0000259" key="1">
    <source>
        <dbReference type="Pfam" id="PF06391"/>
    </source>
</evidence>
<name>A0A0L0T5F8_ALLM3</name>
<dbReference type="VEuPathDB" id="FungiDB:AMAG_14795"/>
<sequence length="193" mass="21213">MERICKFQRENHDQIAINAAKLNREVEAQKAFVEQEQQPLAACGARRTIMATARDEEQAEQSRAEAILSEMASSSRPADAILAHDRQQQMHVVPHLSVGGGGAHHQHRAGFGHVVADVVTFSDVDTVVDAFATLEHDDAVEDAMYVMQTSYHDVCGGAFREARACQAGGFAVAITYLRSLEASYRGVFVESRR</sequence>
<dbReference type="InterPro" id="IPR015877">
    <property type="entry name" value="MAT1_centre"/>
</dbReference>
<reference evidence="3" key="2">
    <citation type="submission" date="2009-11" db="EMBL/GenBank/DDBJ databases">
        <title>The Genome Sequence of Allomyces macrogynus strain ATCC 38327.</title>
        <authorList>
            <consortium name="The Broad Institute Genome Sequencing Platform"/>
            <person name="Russ C."/>
            <person name="Cuomo C."/>
            <person name="Shea T."/>
            <person name="Young S.K."/>
            <person name="Zeng Q."/>
            <person name="Koehrsen M."/>
            <person name="Haas B."/>
            <person name="Borodovsky M."/>
            <person name="Guigo R."/>
            <person name="Alvarado L."/>
            <person name="Berlin A."/>
            <person name="Borenstein D."/>
            <person name="Chen Z."/>
            <person name="Engels R."/>
            <person name="Freedman E."/>
            <person name="Gellesch M."/>
            <person name="Goldberg J."/>
            <person name="Griggs A."/>
            <person name="Gujja S."/>
            <person name="Heiman D."/>
            <person name="Hepburn T."/>
            <person name="Howarth C."/>
            <person name="Jen D."/>
            <person name="Larson L."/>
            <person name="Lewis B."/>
            <person name="Mehta T."/>
            <person name="Park D."/>
            <person name="Pearson M."/>
            <person name="Roberts A."/>
            <person name="Saif S."/>
            <person name="Shenoy N."/>
            <person name="Sisk P."/>
            <person name="Stolte C."/>
            <person name="Sykes S."/>
            <person name="Walk T."/>
            <person name="White J."/>
            <person name="Yandava C."/>
            <person name="Burger G."/>
            <person name="Gray M.W."/>
            <person name="Holland P.W.H."/>
            <person name="King N."/>
            <person name="Lang F.B.F."/>
            <person name="Roger A.J."/>
            <person name="Ruiz-Trillo I."/>
            <person name="Lander E."/>
            <person name="Nusbaum C."/>
        </authorList>
    </citation>
    <scope>NUCLEOTIDE SEQUENCE [LARGE SCALE GENOMIC DNA]</scope>
    <source>
        <strain evidence="3">ATCC 38327</strain>
    </source>
</reference>
<keyword evidence="3" id="KW-1185">Reference proteome</keyword>
<gene>
    <name evidence="2" type="ORF">AMAG_14795</name>
</gene>
<dbReference type="AlphaFoldDB" id="A0A0L0T5F8"/>
<protein>
    <recommendedName>
        <fullName evidence="1">MAT1 centre domain-containing protein</fullName>
    </recommendedName>
</protein>
<evidence type="ECO:0000313" key="2">
    <source>
        <dbReference type="EMBL" id="KNE69957.1"/>
    </source>
</evidence>